<evidence type="ECO:0000313" key="17">
    <source>
        <dbReference type="Proteomes" id="UP000440367"/>
    </source>
</evidence>
<accession>A0A6A3MBX4</accession>
<evidence type="ECO:0000256" key="1">
    <source>
        <dbReference type="ARBA" id="ARBA00004123"/>
    </source>
</evidence>
<dbReference type="Pfam" id="PF04937">
    <property type="entry name" value="DUF659"/>
    <property type="match status" value="1"/>
</dbReference>
<dbReference type="Proteomes" id="UP000488956">
    <property type="component" value="Unassembled WGS sequence"/>
</dbReference>
<reference evidence="19 20" key="1">
    <citation type="submission" date="2018-09" db="EMBL/GenBank/DDBJ databases">
        <title>Genomic investigation of the strawberry pathogen Phytophthora fragariae indicates pathogenicity is determined by transcriptional variation in three key races.</title>
        <authorList>
            <person name="Adams T.M."/>
            <person name="Armitage A.D."/>
            <person name="Sobczyk M.K."/>
            <person name="Bates H.J."/>
            <person name="Dunwell J.M."/>
            <person name="Nellist C.F."/>
            <person name="Harrison R.J."/>
        </authorList>
    </citation>
    <scope>NUCLEOTIDE SEQUENCE [LARGE SCALE GENOMIC DNA]</scope>
    <source>
        <strain evidence="13 16">A4</strain>
        <strain evidence="12 17">BC-1</strain>
        <strain evidence="11 20">BC-23</strain>
        <strain evidence="10 18">NOV-5</strain>
        <strain evidence="14 21">NOV-77</strain>
        <strain evidence="7 15">NOV-9</strain>
        <strain evidence="9 22">ONT-3</strain>
        <strain evidence="8 19">SCRP245</strain>
    </source>
</reference>
<organism evidence="8 19">
    <name type="scientific">Phytophthora fragariae</name>
    <dbReference type="NCBI Taxonomy" id="53985"/>
    <lineage>
        <taxon>Eukaryota</taxon>
        <taxon>Sar</taxon>
        <taxon>Stramenopiles</taxon>
        <taxon>Oomycota</taxon>
        <taxon>Peronosporomycetes</taxon>
        <taxon>Peronosporales</taxon>
        <taxon>Peronosporaceae</taxon>
        <taxon>Phytophthora</taxon>
    </lineage>
</organism>
<dbReference type="Proteomes" id="UP000437068">
    <property type="component" value="Unassembled WGS sequence"/>
</dbReference>
<evidence type="ECO:0000313" key="7">
    <source>
        <dbReference type="EMBL" id="KAE8946620.1"/>
    </source>
</evidence>
<dbReference type="InterPro" id="IPR012337">
    <property type="entry name" value="RNaseH-like_sf"/>
</dbReference>
<protein>
    <recommendedName>
        <fullName evidence="6">DUF659 domain-containing protein</fullName>
    </recommendedName>
</protein>
<feature type="domain" description="DUF659" evidence="6">
    <location>
        <begin position="39"/>
        <end position="191"/>
    </location>
</feature>
<dbReference type="EMBL" id="QXFX01000014">
    <property type="protein sequence ID" value="KAE9139235.1"/>
    <property type="molecule type" value="Genomic_DNA"/>
</dbReference>
<evidence type="ECO:0000259" key="6">
    <source>
        <dbReference type="Pfam" id="PF04937"/>
    </source>
</evidence>
<keyword evidence="5" id="KW-0539">Nucleus</keyword>
<dbReference type="EMBL" id="QXGE01000044">
    <property type="protein sequence ID" value="KAE9327799.1"/>
    <property type="molecule type" value="Genomic_DNA"/>
</dbReference>
<dbReference type="Proteomes" id="UP000460718">
    <property type="component" value="Unassembled WGS sequence"/>
</dbReference>
<keyword evidence="4" id="KW-0862">Zinc</keyword>
<dbReference type="EMBL" id="QXGF01000110">
    <property type="protein sequence ID" value="KAE8946620.1"/>
    <property type="molecule type" value="Genomic_DNA"/>
</dbReference>
<evidence type="ECO:0000313" key="10">
    <source>
        <dbReference type="EMBL" id="KAE9152937.1"/>
    </source>
</evidence>
<comment type="caution">
    <text evidence="8">The sequence shown here is derived from an EMBL/GenBank/DDBJ whole genome shotgun (WGS) entry which is preliminary data.</text>
</comment>
<dbReference type="EMBL" id="QXFW01000086">
    <property type="protein sequence ID" value="KAE9025944.1"/>
    <property type="molecule type" value="Genomic_DNA"/>
</dbReference>
<dbReference type="GO" id="GO:0005634">
    <property type="term" value="C:nucleus"/>
    <property type="evidence" value="ECO:0007669"/>
    <property type="project" value="UniProtKB-SubCell"/>
</dbReference>
<evidence type="ECO:0000313" key="22">
    <source>
        <dbReference type="Proteomes" id="UP000488956"/>
    </source>
</evidence>
<evidence type="ECO:0000313" key="16">
    <source>
        <dbReference type="Proteomes" id="UP000437068"/>
    </source>
</evidence>
<evidence type="ECO:0000256" key="5">
    <source>
        <dbReference type="ARBA" id="ARBA00023242"/>
    </source>
</evidence>
<sequence length="203" mass="22380">MEMRIANFVYESGSAFRIVELPSFTFMMNGANPVLTIPSAKKVGDELLTASFEQHTEKKYMVMQKDHAFVAVAFDGWSNLKREKMINVVASSPNMGVVHVKMIAVGFDSQTGKYIDRLMIREIGELEDVIGPGKVASCTTDNAGNMEKAWEILEKRGIFCNGCAAHTFNLLLQDVAKLDEVKAVAAGAEAITAYFMGRHTFLS</sequence>
<dbReference type="EMBL" id="QXGC01000741">
    <property type="protein sequence ID" value="KAE9222613.1"/>
    <property type="molecule type" value="Genomic_DNA"/>
</dbReference>
<proteinExistence type="predicted"/>
<evidence type="ECO:0000313" key="19">
    <source>
        <dbReference type="Proteomes" id="UP000460718"/>
    </source>
</evidence>
<evidence type="ECO:0000313" key="18">
    <source>
        <dbReference type="Proteomes" id="UP000440732"/>
    </source>
</evidence>
<comment type="subcellular location">
    <subcellularLocation>
        <location evidence="1">Nucleus</location>
    </subcellularLocation>
</comment>
<evidence type="ECO:0000256" key="3">
    <source>
        <dbReference type="ARBA" id="ARBA00022771"/>
    </source>
</evidence>
<dbReference type="SUPFAM" id="SSF53098">
    <property type="entry name" value="Ribonuclease H-like"/>
    <property type="match status" value="1"/>
</dbReference>
<dbReference type="InterPro" id="IPR052035">
    <property type="entry name" value="ZnF_BED_domain_contain"/>
</dbReference>
<evidence type="ECO:0000313" key="11">
    <source>
        <dbReference type="EMBL" id="KAE9222613.1"/>
    </source>
</evidence>
<dbReference type="EMBL" id="QXFY01000087">
    <property type="protein sequence ID" value="KAE9357824.1"/>
    <property type="molecule type" value="Genomic_DNA"/>
</dbReference>
<keyword evidence="2" id="KW-0479">Metal-binding</keyword>
<dbReference type="Proteomes" id="UP000440367">
    <property type="component" value="Unassembled WGS sequence"/>
</dbReference>
<dbReference type="EMBL" id="QXGA01000087">
    <property type="protein sequence ID" value="KAE9152937.1"/>
    <property type="molecule type" value="Genomic_DNA"/>
</dbReference>
<evidence type="ECO:0000313" key="12">
    <source>
        <dbReference type="EMBL" id="KAE9255434.1"/>
    </source>
</evidence>
<evidence type="ECO:0000313" key="21">
    <source>
        <dbReference type="Proteomes" id="UP000486351"/>
    </source>
</evidence>
<gene>
    <name evidence="13" type="ORF">PF001_g1737</name>
    <name evidence="12" type="ORF">PF002_g2331</name>
    <name evidence="11" type="ORF">PF004_g12751</name>
    <name evidence="10" type="ORF">PF006_g2891</name>
    <name evidence="14" type="ORF">PF008_g2971</name>
    <name evidence="7" type="ORF">PF009_g3763</name>
    <name evidence="9" type="ORF">PF010_g665</name>
    <name evidence="8" type="ORF">PF011_g2805</name>
</gene>
<dbReference type="Proteomes" id="UP000429523">
    <property type="component" value="Unassembled WGS sequence"/>
</dbReference>
<name>A0A6A3MBX4_9STRA</name>
<dbReference type="AlphaFoldDB" id="A0A6A3MBX4"/>
<evidence type="ECO:0000313" key="8">
    <source>
        <dbReference type="EMBL" id="KAE9025944.1"/>
    </source>
</evidence>
<dbReference type="Proteomes" id="UP000476176">
    <property type="component" value="Unassembled WGS sequence"/>
</dbReference>
<dbReference type="InterPro" id="IPR007021">
    <property type="entry name" value="DUF659"/>
</dbReference>
<evidence type="ECO:0000313" key="13">
    <source>
        <dbReference type="EMBL" id="KAE9327799.1"/>
    </source>
</evidence>
<dbReference type="Proteomes" id="UP000440732">
    <property type="component" value="Unassembled WGS sequence"/>
</dbReference>
<dbReference type="PANTHER" id="PTHR46481">
    <property type="entry name" value="ZINC FINGER BED DOMAIN-CONTAINING PROTEIN 4"/>
    <property type="match status" value="1"/>
</dbReference>
<dbReference type="GO" id="GO:0008270">
    <property type="term" value="F:zinc ion binding"/>
    <property type="evidence" value="ECO:0007669"/>
    <property type="project" value="UniProtKB-KW"/>
</dbReference>
<evidence type="ECO:0000313" key="9">
    <source>
        <dbReference type="EMBL" id="KAE9139235.1"/>
    </source>
</evidence>
<evidence type="ECO:0000313" key="14">
    <source>
        <dbReference type="EMBL" id="KAE9357824.1"/>
    </source>
</evidence>
<evidence type="ECO:0000313" key="20">
    <source>
        <dbReference type="Proteomes" id="UP000476176"/>
    </source>
</evidence>
<keyword evidence="3" id="KW-0863">Zinc-finger</keyword>
<dbReference type="Proteomes" id="UP000486351">
    <property type="component" value="Unassembled WGS sequence"/>
</dbReference>
<dbReference type="PANTHER" id="PTHR46481:SF10">
    <property type="entry name" value="ZINC FINGER BED DOMAIN-CONTAINING PROTEIN 39"/>
    <property type="match status" value="1"/>
</dbReference>
<evidence type="ECO:0000313" key="15">
    <source>
        <dbReference type="Proteomes" id="UP000429523"/>
    </source>
</evidence>
<evidence type="ECO:0000256" key="2">
    <source>
        <dbReference type="ARBA" id="ARBA00022723"/>
    </source>
</evidence>
<dbReference type="EMBL" id="QXGD01000060">
    <property type="protein sequence ID" value="KAE9255434.1"/>
    <property type="molecule type" value="Genomic_DNA"/>
</dbReference>
<evidence type="ECO:0000256" key="4">
    <source>
        <dbReference type="ARBA" id="ARBA00022833"/>
    </source>
</evidence>